<dbReference type="Proteomes" id="UP001314263">
    <property type="component" value="Unassembled WGS sequence"/>
</dbReference>
<dbReference type="SUPFAM" id="SSF53901">
    <property type="entry name" value="Thiolase-like"/>
    <property type="match status" value="2"/>
</dbReference>
<keyword evidence="2 3" id="KW-0808">Transferase</keyword>
<proteinExistence type="inferred from homology"/>
<comment type="caution">
    <text evidence="8">The sequence shown here is derived from an EMBL/GenBank/DDBJ whole genome shotgun (WGS) entry which is preliminary data.</text>
</comment>
<accession>A0AAV1I9M3</accession>
<protein>
    <recommendedName>
        <fullName evidence="3">3-ketoacyl-CoA synthase</fullName>
        <ecNumber evidence="3">2.3.1.-</ecNumber>
    </recommendedName>
</protein>
<keyword evidence="9" id="KW-1185">Reference proteome</keyword>
<reference evidence="8 9" key="1">
    <citation type="submission" date="2023-10" db="EMBL/GenBank/DDBJ databases">
        <authorList>
            <person name="Maclean D."/>
            <person name="Macfadyen A."/>
        </authorList>
    </citation>
    <scope>NUCLEOTIDE SEQUENCE [LARGE SCALE GENOMIC DNA]</scope>
</reference>
<dbReference type="EC" id="2.3.1.-" evidence="3"/>
<evidence type="ECO:0000256" key="1">
    <source>
        <dbReference type="ARBA" id="ARBA00005531"/>
    </source>
</evidence>
<dbReference type="GO" id="GO:0016020">
    <property type="term" value="C:membrane"/>
    <property type="evidence" value="ECO:0007669"/>
    <property type="project" value="InterPro"/>
</dbReference>
<name>A0AAV1I9M3_9CHLO</name>
<evidence type="ECO:0000256" key="4">
    <source>
        <dbReference type="SAM" id="Phobius"/>
    </source>
</evidence>
<evidence type="ECO:0000259" key="7">
    <source>
        <dbReference type="Pfam" id="PF08541"/>
    </source>
</evidence>
<dbReference type="EMBL" id="CAUYUE010000008">
    <property type="protein sequence ID" value="CAK0783411.1"/>
    <property type="molecule type" value="Genomic_DNA"/>
</dbReference>
<evidence type="ECO:0000259" key="6">
    <source>
        <dbReference type="Pfam" id="PF08392"/>
    </source>
</evidence>
<dbReference type="InterPro" id="IPR013747">
    <property type="entry name" value="ACP_syn_III_C"/>
</dbReference>
<sequence length="469" mass="51888">MSALGSILSERFGVSGRSTLLASLAALTASLVVAEREAWLSQDYVNSQLQKFQDLPARKQYALGITAALALIYAALWLLTPVVNKVLLVDFACFTPPQRLRCSRKRLMDEMKLKGIFTEANLEFQGKILERSGLGDETGLSDGIAAMKDGEVRTTLRAALDESEMILYDVVEQLINKANIDPQEIDIVIVSCSCFAPTPSMAAMIVNHFKLRRDVLTYNLSGMGCSSSLICVDMVKHLLKALPNKMALVVNHENITQNWYVGNDRSMLVCNCLFRLGGAGALLSNRPKDLKRAKYQLEHTVRVHLGCEDDAFGCMGNGEDSEGIQGVFLRRNVVNVAGRALKVNLQRLGPLVLPITEMVKVVLQKGYIPKFNNAFEHFLLHTGGRAVIDEMEEKLSLTAAQCQPSKDALYRFGNTSAASTWYILSNIEHTSGVRRGDRVWQLGFGGGFKCNSAVWKARRANNDQHPCWE</sequence>
<dbReference type="Pfam" id="PF08541">
    <property type="entry name" value="ACP_syn_III_C"/>
    <property type="match status" value="1"/>
</dbReference>
<keyword evidence="3" id="KW-0012">Acyltransferase</keyword>
<comment type="similarity">
    <text evidence="1 3">Belongs to the thiolase-like superfamily. Chalcone/stilbene synthases family.</text>
</comment>
<evidence type="ECO:0000256" key="2">
    <source>
        <dbReference type="ARBA" id="ARBA00022679"/>
    </source>
</evidence>
<dbReference type="Gene3D" id="3.40.47.10">
    <property type="match status" value="1"/>
</dbReference>
<feature type="domain" description="FAE" evidence="6">
    <location>
        <begin position="85"/>
        <end position="364"/>
    </location>
</feature>
<evidence type="ECO:0000313" key="9">
    <source>
        <dbReference type="Proteomes" id="UP001314263"/>
    </source>
</evidence>
<keyword evidence="4" id="KW-0812">Transmembrane</keyword>
<dbReference type="InterPro" id="IPR012392">
    <property type="entry name" value="3-ktacl-CoA_syn"/>
</dbReference>
<dbReference type="InterPro" id="IPR013601">
    <property type="entry name" value="FAE1_typ3_polyketide_synth"/>
</dbReference>
<keyword evidence="4" id="KW-1133">Transmembrane helix</keyword>
<comment type="pathway">
    <text evidence="3">Lipid metabolism; fatty acid biosynthesis.</text>
</comment>
<keyword evidence="4" id="KW-0472">Membrane</keyword>
<dbReference type="CDD" id="cd00831">
    <property type="entry name" value="CHS_like"/>
    <property type="match status" value="1"/>
</dbReference>
<dbReference type="GO" id="GO:0006633">
    <property type="term" value="P:fatty acid biosynthetic process"/>
    <property type="evidence" value="ECO:0007669"/>
    <property type="project" value="InterPro"/>
</dbReference>
<evidence type="ECO:0000256" key="5">
    <source>
        <dbReference type="SAM" id="SignalP"/>
    </source>
</evidence>
<dbReference type="AlphaFoldDB" id="A0AAV1I9M3"/>
<evidence type="ECO:0000256" key="3">
    <source>
        <dbReference type="PIRNR" id="PIRNR036417"/>
    </source>
</evidence>
<feature type="transmembrane region" description="Helical" evidence="4">
    <location>
        <begin position="61"/>
        <end position="79"/>
    </location>
</feature>
<dbReference type="InterPro" id="IPR016039">
    <property type="entry name" value="Thiolase-like"/>
</dbReference>
<dbReference type="Pfam" id="PF08392">
    <property type="entry name" value="FAE1_CUT1_RppA"/>
    <property type="match status" value="1"/>
</dbReference>
<feature type="chain" id="PRO_5043415647" description="3-ketoacyl-CoA synthase" evidence="5">
    <location>
        <begin position="35"/>
        <end position="469"/>
    </location>
</feature>
<evidence type="ECO:0000313" key="8">
    <source>
        <dbReference type="EMBL" id="CAK0783411.1"/>
    </source>
</evidence>
<dbReference type="PIRSF" id="PIRSF036417">
    <property type="entry name" value="3-ktacl-CoA_syn"/>
    <property type="match status" value="1"/>
</dbReference>
<dbReference type="GO" id="GO:0016747">
    <property type="term" value="F:acyltransferase activity, transferring groups other than amino-acyl groups"/>
    <property type="evidence" value="ECO:0007669"/>
    <property type="project" value="InterPro"/>
</dbReference>
<feature type="domain" description="Beta-ketoacyl-[acyl-carrier-protein] synthase III C-terminal" evidence="7">
    <location>
        <begin position="376"/>
        <end position="456"/>
    </location>
</feature>
<organism evidence="8 9">
    <name type="scientific">Coccomyxa viridis</name>
    <dbReference type="NCBI Taxonomy" id="1274662"/>
    <lineage>
        <taxon>Eukaryota</taxon>
        <taxon>Viridiplantae</taxon>
        <taxon>Chlorophyta</taxon>
        <taxon>core chlorophytes</taxon>
        <taxon>Trebouxiophyceae</taxon>
        <taxon>Trebouxiophyceae incertae sedis</taxon>
        <taxon>Coccomyxaceae</taxon>
        <taxon>Coccomyxa</taxon>
    </lineage>
</organism>
<dbReference type="PANTHER" id="PTHR31561">
    <property type="entry name" value="3-KETOACYL-COA SYNTHASE"/>
    <property type="match status" value="1"/>
</dbReference>
<feature type="signal peptide" evidence="5">
    <location>
        <begin position="1"/>
        <end position="34"/>
    </location>
</feature>
<gene>
    <name evidence="8" type="ORF">CVIRNUC_006610</name>
</gene>
<keyword evidence="5" id="KW-0732">Signal</keyword>